<evidence type="ECO:0000313" key="3">
    <source>
        <dbReference type="Proteomes" id="UP001595886"/>
    </source>
</evidence>
<feature type="region of interest" description="Disordered" evidence="1">
    <location>
        <begin position="22"/>
        <end position="71"/>
    </location>
</feature>
<evidence type="ECO:0000313" key="2">
    <source>
        <dbReference type="EMBL" id="MFC4819533.1"/>
    </source>
</evidence>
<dbReference type="RefSeq" id="WP_380019312.1">
    <property type="nucleotide sequence ID" value="NZ_JBHSHD010000004.1"/>
</dbReference>
<reference evidence="3" key="1">
    <citation type="journal article" date="2019" name="Int. J. Syst. Evol. Microbiol.">
        <title>The Global Catalogue of Microorganisms (GCM) 10K type strain sequencing project: providing services to taxonomists for standard genome sequencing and annotation.</title>
        <authorList>
            <consortium name="The Broad Institute Genomics Platform"/>
            <consortium name="The Broad Institute Genome Sequencing Center for Infectious Disease"/>
            <person name="Wu L."/>
            <person name="Ma J."/>
        </authorList>
    </citation>
    <scope>NUCLEOTIDE SEQUENCE [LARGE SCALE GENOMIC DNA]</scope>
    <source>
        <strain evidence="3">CCUG 30340</strain>
    </source>
</reference>
<accession>A0ABV9QQB0</accession>
<evidence type="ECO:0000256" key="1">
    <source>
        <dbReference type="SAM" id="MobiDB-lite"/>
    </source>
</evidence>
<name>A0ABV9QQB0_9GAMM</name>
<keyword evidence="3" id="KW-1185">Reference proteome</keyword>
<protein>
    <submittedName>
        <fullName evidence="2">Uncharacterized protein</fullName>
    </submittedName>
</protein>
<dbReference type="Proteomes" id="UP001595886">
    <property type="component" value="Unassembled WGS sequence"/>
</dbReference>
<organism evidence="2 3">
    <name type="scientific">Dokdonella ginsengisoli</name>
    <dbReference type="NCBI Taxonomy" id="363846"/>
    <lineage>
        <taxon>Bacteria</taxon>
        <taxon>Pseudomonadati</taxon>
        <taxon>Pseudomonadota</taxon>
        <taxon>Gammaproteobacteria</taxon>
        <taxon>Lysobacterales</taxon>
        <taxon>Rhodanobacteraceae</taxon>
        <taxon>Dokdonella</taxon>
    </lineage>
</organism>
<dbReference type="EMBL" id="JBHSHD010000004">
    <property type="protein sequence ID" value="MFC4819533.1"/>
    <property type="molecule type" value="Genomic_DNA"/>
</dbReference>
<proteinExistence type="predicted"/>
<dbReference type="SUPFAM" id="SSF63825">
    <property type="entry name" value="YWTD domain"/>
    <property type="match status" value="1"/>
</dbReference>
<gene>
    <name evidence="2" type="ORF">ACFO6Q_04315</name>
</gene>
<sequence length="1113" mass="119067">MRHIVIASCLAGMFVVQGGTVHAEPPQSSARPSGAHPRSISERPAMPPIGKIDPLTLDVSGQTSGGPGTSLSVGLAIDDGSGTLCGSDTTLTVYPGDRINFCYTMTNQSSTTLNNHWLAHYDTGAGSTTYVFENQEYALAPGESRQYNHVVTAAASQAIRVIWLAMDHPDDYAVTPGTYQFIDIRQTGTLLNPRWDDLAHVTLPFEFNFFGLSADFYQLDLLGIAPQGGMSFGSFGAALPWYDNSPLTGGLSTPFLFPYWDDLSDDGDVYWQAMGEAPNRFVVVQWNRGHWNAAGTVSSPGRINFEAILREDGTFTFQYEKMTFEDPQHPEWDHGGSATIGIQGDFGDFVQFSYDDPIVADQSAIDWVYTPRTEYLARTDVGITVVPPPEIGLAPGSIGARANPGDFYLVRELAVTNSGGSDLSWSINEASSSRAHFPRHPVRVPHKLAPDASVLATRSQAPARPASSAPWAVAYDEAFGASGVPAFGFTSWTHFDFVSLDLERPGSLTAVASPWPAIVYAATFVDDDFTKVYVITAAGQFDPIYFGTIDTTNGALTVIREIDPTLGVTFVGMKQDPTTGNLYALGVYDDGSGTHALYAIDRHSGAPTRIGYVTGPDLNPYPALVNLAISPAGLLYAIDIVDDVLIAIDKRNAEAAVIGPTGLDADFAQGMDFDASTGILYWAAYGPVGNSNVFTFDTDTGVSTRVGRVQDNAELFGLSIAKPGPCSRLQDIPWLSVPTSNGVLGPNQRSPLEIMLDPAELGDGVYTANLCVFSNDPRRPRSVVPITFTVGEVAAAGQVQPEILAATVETGGTASMALTLSNSGTPGSRLDYSIFEAADDCSAPADQSWLRASPLQGEVAAAAETSIRIDIDATGLEAETTHAAWLCMVTNDSAHPVFGVPVNLAVTKPNRVFADGFEPRPTLLAYDDGVFDASIGRAGGGQFIWLNRFTPDAAQLPMQLEQVQVYWSSSQSRVGQGNVFDVFVYTDADGDPWNGATLVASVREQQVTTTEDFQAIALPAPIAIDARSGDVLIAIVNRREMDQAQQFPAALDTDEPRFRSYFGIYDGGNPSGAPELPADLYFRTVEDLGIGISGNWMLRGAGTTAAGVPVLLR</sequence>
<comment type="caution">
    <text evidence="2">The sequence shown here is derived from an EMBL/GenBank/DDBJ whole genome shotgun (WGS) entry which is preliminary data.</text>
</comment>